<gene>
    <name evidence="2" type="ORF">GCM10009125_21360</name>
</gene>
<feature type="transmembrane region" description="Helical" evidence="1">
    <location>
        <begin position="115"/>
        <end position="136"/>
    </location>
</feature>
<evidence type="ECO:0000313" key="3">
    <source>
        <dbReference type="Proteomes" id="UP001501176"/>
    </source>
</evidence>
<evidence type="ECO:0008006" key="4">
    <source>
        <dbReference type="Google" id="ProtNLM"/>
    </source>
</evidence>
<feature type="transmembrane region" description="Helical" evidence="1">
    <location>
        <begin position="45"/>
        <end position="65"/>
    </location>
</feature>
<protein>
    <recommendedName>
        <fullName evidence="4">Cytochrome C oxidase subunit I</fullName>
    </recommendedName>
</protein>
<feature type="transmembrane region" description="Helical" evidence="1">
    <location>
        <begin position="445"/>
        <end position="471"/>
    </location>
</feature>
<organism evidence="2 3">
    <name type="scientific">Castellaniella daejeonensis</name>
    <dbReference type="NCBI Taxonomy" id="659013"/>
    <lineage>
        <taxon>Bacteria</taxon>
        <taxon>Pseudomonadati</taxon>
        <taxon>Pseudomonadota</taxon>
        <taxon>Betaproteobacteria</taxon>
        <taxon>Burkholderiales</taxon>
        <taxon>Alcaligenaceae</taxon>
        <taxon>Castellaniella</taxon>
    </lineage>
</organism>
<dbReference type="Proteomes" id="UP001501176">
    <property type="component" value="Unassembled WGS sequence"/>
</dbReference>
<accession>A0ABN0TWQ0</accession>
<feature type="transmembrane region" description="Helical" evidence="1">
    <location>
        <begin position="404"/>
        <end position="425"/>
    </location>
</feature>
<feature type="transmembrane region" description="Helical" evidence="1">
    <location>
        <begin position="266"/>
        <end position="285"/>
    </location>
</feature>
<dbReference type="Pfam" id="PF00115">
    <property type="entry name" value="COX1"/>
    <property type="match status" value="1"/>
</dbReference>
<dbReference type="EMBL" id="BAAAFN010000015">
    <property type="protein sequence ID" value="GAA0232105.1"/>
    <property type="molecule type" value="Genomic_DNA"/>
</dbReference>
<dbReference type="InterPro" id="IPR036927">
    <property type="entry name" value="Cyt_c_oxase-like_su1_sf"/>
</dbReference>
<feature type="transmembrane region" description="Helical" evidence="1">
    <location>
        <begin position="85"/>
        <end position="108"/>
    </location>
</feature>
<feature type="transmembrane region" description="Helical" evidence="1">
    <location>
        <begin position="337"/>
        <end position="359"/>
    </location>
</feature>
<comment type="caution">
    <text evidence="2">The sequence shown here is derived from an EMBL/GenBank/DDBJ whole genome shotgun (WGS) entry which is preliminary data.</text>
</comment>
<keyword evidence="1" id="KW-1133">Transmembrane helix</keyword>
<name>A0ABN0TWQ0_9BURK</name>
<feature type="transmembrane region" description="Helical" evidence="1">
    <location>
        <begin position="156"/>
        <end position="178"/>
    </location>
</feature>
<reference evidence="2 3" key="1">
    <citation type="journal article" date="2019" name="Int. J. Syst. Evol. Microbiol.">
        <title>The Global Catalogue of Microorganisms (GCM) 10K type strain sequencing project: providing services to taxonomists for standard genome sequencing and annotation.</title>
        <authorList>
            <consortium name="The Broad Institute Genomics Platform"/>
            <consortium name="The Broad Institute Genome Sequencing Center for Infectious Disease"/>
            <person name="Wu L."/>
            <person name="Ma J."/>
        </authorList>
    </citation>
    <scope>NUCLEOTIDE SEQUENCE [LARGE SCALE GENOMIC DNA]</scope>
    <source>
        <strain evidence="2 3">JCM 16240</strain>
    </source>
</reference>
<feature type="transmembrane region" description="Helical" evidence="1">
    <location>
        <begin position="190"/>
        <end position="216"/>
    </location>
</feature>
<feature type="transmembrane region" description="Helical" evidence="1">
    <location>
        <begin position="236"/>
        <end position="254"/>
    </location>
</feature>
<keyword evidence="1" id="KW-0812">Transmembrane</keyword>
<evidence type="ECO:0000256" key="1">
    <source>
        <dbReference type="SAM" id="Phobius"/>
    </source>
</evidence>
<keyword evidence="1" id="KW-0472">Membrane</keyword>
<proteinExistence type="predicted"/>
<sequence>MSMSANPCHVPGLQSGPAAPPPARLGADYQLGAVGESRLALGRGWLGLGLAALIGSGVFSVLLVASRTPVVNQWLPAADFFRIALVLHVDLSVLVWFVAMAGLLWSLYGTARAQWMAWPGLWITAAGTLVMALAPFLDPGEPIMANYIPVLESPLFLSGLAVFGLGAALLVLRSLLAAPRLGVRYDGRGALAFGLSAAAVAAAVGLLGFAWSWVVLPTALHGKAYYEVLFWGGGHALQFTWTLLMLVAWLWLASACGARSALTPRVTVMMFSLALAGVFVTPYAYLAHHVASVEHRDVLTWAMRLGGGPAILPIGLSVVYGVAAARLGSPEQRPLRAALLASVLVFAAGGAIGIFIDGSNVRIPAHYHGCIVGVTLALMGVVYRVLPALGYRAPSGRMATWQPWLYGVGQLIHIAGLVWSGGYGVQRKVAGAEQVLRSTGEVVGMGMMGLGGLIAIVGGLLFVVVAVRAIFQPAAGPREIQ</sequence>
<evidence type="ECO:0000313" key="2">
    <source>
        <dbReference type="EMBL" id="GAA0232105.1"/>
    </source>
</evidence>
<feature type="transmembrane region" description="Helical" evidence="1">
    <location>
        <begin position="365"/>
        <end position="383"/>
    </location>
</feature>
<dbReference type="InterPro" id="IPR000883">
    <property type="entry name" value="Cyt_C_Oxase_1"/>
</dbReference>
<dbReference type="Gene3D" id="1.20.210.10">
    <property type="entry name" value="Cytochrome c oxidase-like, subunit I domain"/>
    <property type="match status" value="1"/>
</dbReference>
<keyword evidence="3" id="KW-1185">Reference proteome</keyword>
<feature type="transmembrane region" description="Helical" evidence="1">
    <location>
        <begin position="305"/>
        <end position="325"/>
    </location>
</feature>
<dbReference type="SUPFAM" id="SSF81442">
    <property type="entry name" value="Cytochrome c oxidase subunit I-like"/>
    <property type="match status" value="1"/>
</dbReference>